<dbReference type="Proteomes" id="UP000222366">
    <property type="component" value="Unassembled WGS sequence"/>
</dbReference>
<dbReference type="AlphaFoldDB" id="A0A2D0KPD5"/>
<gene>
    <name evidence="1" type="ORF">Xsto_02230</name>
</gene>
<name>A0A2D0KPD5_9GAMM</name>
<reference evidence="1 2" key="1">
    <citation type="journal article" date="2017" name="Nat. Microbiol.">
        <title>Natural product diversity associated with the nematode symbionts Photorhabdus and Xenorhabdus.</title>
        <authorList>
            <person name="Tobias N.J."/>
            <person name="Wolff H."/>
            <person name="Djahanschiri B."/>
            <person name="Grundmann F."/>
            <person name="Kronenwerth M."/>
            <person name="Shi Y.M."/>
            <person name="Simonyi S."/>
            <person name="Grun P."/>
            <person name="Shapiro-Ilan D."/>
            <person name="Pidot S.J."/>
            <person name="Stinear T.P."/>
            <person name="Ebersberger I."/>
            <person name="Bode H.B."/>
        </authorList>
    </citation>
    <scope>NUCLEOTIDE SEQUENCE [LARGE SCALE GENOMIC DNA]</scope>
    <source>
        <strain evidence="1 2">DSM 17904</strain>
    </source>
</reference>
<keyword evidence="2" id="KW-1185">Reference proteome</keyword>
<sequence>MKSWVQDTKLSECIGLIGNNNTEYYRKALIDYVNQYQDNFPFDLLEEVCLYMQRKSETGDMDFTTVPNEIIDAIEIGCYEYCMSLNEVSAAYKILIKPQLLTSTDIKSLINHMLEAFSCNFTEDKFFNQEIQRLNSIFMLQNHQEQR</sequence>
<evidence type="ECO:0000313" key="1">
    <source>
        <dbReference type="EMBL" id="PHM65248.1"/>
    </source>
</evidence>
<accession>A0A2D0KPD5</accession>
<proteinExistence type="predicted"/>
<protein>
    <submittedName>
        <fullName evidence="1">Uncharacterized protein</fullName>
    </submittedName>
</protein>
<organism evidence="1 2">
    <name type="scientific">Xenorhabdus stockiae</name>
    <dbReference type="NCBI Taxonomy" id="351614"/>
    <lineage>
        <taxon>Bacteria</taxon>
        <taxon>Pseudomonadati</taxon>
        <taxon>Pseudomonadota</taxon>
        <taxon>Gammaproteobacteria</taxon>
        <taxon>Enterobacterales</taxon>
        <taxon>Morganellaceae</taxon>
        <taxon>Xenorhabdus</taxon>
    </lineage>
</organism>
<dbReference type="RefSeq" id="WP_099125079.1">
    <property type="nucleotide sequence ID" value="NZ_CAWNRH010000090.1"/>
</dbReference>
<evidence type="ECO:0000313" key="2">
    <source>
        <dbReference type="Proteomes" id="UP000222366"/>
    </source>
</evidence>
<dbReference type="EMBL" id="NJAJ01000018">
    <property type="protein sequence ID" value="PHM65248.1"/>
    <property type="molecule type" value="Genomic_DNA"/>
</dbReference>
<comment type="caution">
    <text evidence="1">The sequence shown here is derived from an EMBL/GenBank/DDBJ whole genome shotgun (WGS) entry which is preliminary data.</text>
</comment>